<keyword evidence="3" id="KW-1185">Reference proteome</keyword>
<evidence type="ECO:0000313" key="2">
    <source>
        <dbReference type="EMBL" id="MBB6448480.1"/>
    </source>
</evidence>
<evidence type="ECO:0000313" key="3">
    <source>
        <dbReference type="Proteomes" id="UP000568839"/>
    </source>
</evidence>
<comment type="caution">
    <text evidence="2">The sequence shown here is derived from an EMBL/GenBank/DDBJ whole genome shotgun (WGS) entry which is preliminary data.</text>
</comment>
<keyword evidence="1" id="KW-0812">Transmembrane</keyword>
<dbReference type="Proteomes" id="UP000568839">
    <property type="component" value="Unassembled WGS sequence"/>
</dbReference>
<sequence length="56" mass="6321">MQKFILSIIAVSIGYLLFLVAALRLFPLFIAAPIFFGSIVISVHFLNERSRFKGFS</sequence>
<dbReference type="RefSeq" id="WP_184402468.1">
    <property type="nucleotide sequence ID" value="NZ_JACHHJ010000001.1"/>
</dbReference>
<protein>
    <submittedName>
        <fullName evidence="2">CHASE2 domain-containing sensor protein</fullName>
    </submittedName>
</protein>
<proteinExistence type="predicted"/>
<organism evidence="2 3">
    <name type="scientific">Geomicrobium halophilum</name>
    <dbReference type="NCBI Taxonomy" id="549000"/>
    <lineage>
        <taxon>Bacteria</taxon>
        <taxon>Bacillati</taxon>
        <taxon>Bacillota</taxon>
        <taxon>Bacilli</taxon>
        <taxon>Bacillales</taxon>
        <taxon>Geomicrobium</taxon>
    </lineage>
</organism>
<reference evidence="2 3" key="1">
    <citation type="submission" date="2020-08" db="EMBL/GenBank/DDBJ databases">
        <title>Genomic Encyclopedia of Type Strains, Phase IV (KMG-IV): sequencing the most valuable type-strain genomes for metagenomic binning, comparative biology and taxonomic classification.</title>
        <authorList>
            <person name="Goeker M."/>
        </authorList>
    </citation>
    <scope>NUCLEOTIDE SEQUENCE [LARGE SCALE GENOMIC DNA]</scope>
    <source>
        <strain evidence="2 3">DSM 21769</strain>
    </source>
</reference>
<keyword evidence="1" id="KW-1133">Transmembrane helix</keyword>
<dbReference type="EMBL" id="JACHHJ010000001">
    <property type="protein sequence ID" value="MBB6448480.1"/>
    <property type="molecule type" value="Genomic_DNA"/>
</dbReference>
<gene>
    <name evidence="2" type="ORF">HNR44_000429</name>
</gene>
<feature type="transmembrane region" description="Helical" evidence="1">
    <location>
        <begin position="5"/>
        <end position="22"/>
    </location>
</feature>
<keyword evidence="1" id="KW-0472">Membrane</keyword>
<accession>A0A841PI64</accession>
<feature type="transmembrane region" description="Helical" evidence="1">
    <location>
        <begin position="28"/>
        <end position="46"/>
    </location>
</feature>
<dbReference type="AlphaFoldDB" id="A0A841PI64"/>
<evidence type="ECO:0000256" key="1">
    <source>
        <dbReference type="SAM" id="Phobius"/>
    </source>
</evidence>
<name>A0A841PI64_9BACL</name>